<protein>
    <submittedName>
        <fullName evidence="8">Predicted protein</fullName>
    </submittedName>
</protein>
<gene>
    <name evidence="8" type="ORF">NAEGRDRAFT_68576</name>
</gene>
<dbReference type="PROSITE" id="PS50922">
    <property type="entry name" value="TLC"/>
    <property type="match status" value="1"/>
</dbReference>
<dbReference type="GO" id="GO:0055088">
    <property type="term" value="P:lipid homeostasis"/>
    <property type="evidence" value="ECO:0007669"/>
    <property type="project" value="TreeGrafter"/>
</dbReference>
<reference evidence="8 9" key="1">
    <citation type="journal article" date="2010" name="Cell">
        <title>The genome of Naegleria gruberi illuminates early eukaryotic versatility.</title>
        <authorList>
            <person name="Fritz-Laylin L.K."/>
            <person name="Prochnik S.E."/>
            <person name="Ginger M.L."/>
            <person name="Dacks J.B."/>
            <person name="Carpenter M.L."/>
            <person name="Field M.C."/>
            <person name="Kuo A."/>
            <person name="Paredez A."/>
            <person name="Chapman J."/>
            <person name="Pham J."/>
            <person name="Shu S."/>
            <person name="Neupane R."/>
            <person name="Cipriano M."/>
            <person name="Mancuso J."/>
            <person name="Tu H."/>
            <person name="Salamov A."/>
            <person name="Lindquist E."/>
            <person name="Shapiro H."/>
            <person name="Lucas S."/>
            <person name="Grigoriev I.V."/>
            <person name="Cande W.Z."/>
            <person name="Fulton C."/>
            <person name="Rokhsar D.S."/>
            <person name="Dawson S.C."/>
        </authorList>
    </citation>
    <scope>NUCLEOTIDE SEQUENCE [LARGE SCALE GENOMIC DNA]</scope>
    <source>
        <strain evidence="8 9">NEG-M</strain>
    </source>
</reference>
<dbReference type="AlphaFoldDB" id="D2VI63"/>
<evidence type="ECO:0000313" key="8">
    <source>
        <dbReference type="EMBL" id="EFC43538.1"/>
    </source>
</evidence>
<dbReference type="SMART" id="SM00724">
    <property type="entry name" value="TLC"/>
    <property type="match status" value="1"/>
</dbReference>
<name>D2VI63_NAEGR</name>
<dbReference type="Pfam" id="PF03798">
    <property type="entry name" value="TRAM_LAG1_CLN8"/>
    <property type="match status" value="1"/>
</dbReference>
<organism evidence="9">
    <name type="scientific">Naegleria gruberi</name>
    <name type="common">Amoeba</name>
    <dbReference type="NCBI Taxonomy" id="5762"/>
    <lineage>
        <taxon>Eukaryota</taxon>
        <taxon>Discoba</taxon>
        <taxon>Heterolobosea</taxon>
        <taxon>Tetramitia</taxon>
        <taxon>Eutetramitia</taxon>
        <taxon>Vahlkampfiidae</taxon>
        <taxon>Naegleria</taxon>
    </lineage>
</organism>
<dbReference type="EMBL" id="GG738873">
    <property type="protein sequence ID" value="EFC43538.1"/>
    <property type="molecule type" value="Genomic_DNA"/>
</dbReference>
<keyword evidence="4 5" id="KW-0472">Membrane</keyword>
<evidence type="ECO:0000259" key="7">
    <source>
        <dbReference type="PROSITE" id="PS50922"/>
    </source>
</evidence>
<dbReference type="InterPro" id="IPR050846">
    <property type="entry name" value="TLCD"/>
</dbReference>
<dbReference type="VEuPathDB" id="AmoebaDB:NAEGRDRAFT_68576"/>
<dbReference type="eggNOG" id="KOG4561">
    <property type="taxonomic scope" value="Eukaryota"/>
</dbReference>
<feature type="transmembrane region" description="Helical" evidence="6">
    <location>
        <begin position="235"/>
        <end position="256"/>
    </location>
</feature>
<dbReference type="RefSeq" id="XP_002676282.1">
    <property type="nucleotide sequence ID" value="XM_002676236.1"/>
</dbReference>
<dbReference type="KEGG" id="ngr:NAEGRDRAFT_68576"/>
<feature type="transmembrane region" description="Helical" evidence="6">
    <location>
        <begin position="109"/>
        <end position="128"/>
    </location>
</feature>
<evidence type="ECO:0000313" key="9">
    <source>
        <dbReference type="Proteomes" id="UP000006671"/>
    </source>
</evidence>
<proteinExistence type="predicted"/>
<accession>D2VI63</accession>
<dbReference type="GO" id="GO:0016020">
    <property type="term" value="C:membrane"/>
    <property type="evidence" value="ECO:0007669"/>
    <property type="project" value="UniProtKB-SubCell"/>
</dbReference>
<evidence type="ECO:0000256" key="2">
    <source>
        <dbReference type="ARBA" id="ARBA00022692"/>
    </source>
</evidence>
<evidence type="ECO:0000256" key="6">
    <source>
        <dbReference type="SAM" id="Phobius"/>
    </source>
</evidence>
<comment type="subcellular location">
    <subcellularLocation>
        <location evidence="1">Membrane</location>
        <topology evidence="1">Multi-pass membrane protein</topology>
    </subcellularLocation>
</comment>
<sequence>MSGVIQIVQDVHQSLSSYGISTPHQVLLASLVGNLLLYLFVMKILCKTILLPKFYNSLQLKDRNEYESRIISSIHSFVMGFVGGWILLNDIKFLSEWDFLHTSLYAECIFYYSTGYMIIDLLFVFYYYPQIGGIEMIIHHVCIAGAQIALVQLKVAQILGVWVTLTEHTTVFINGRWFLEKGGFKEAMIYVLNGLMMWLSWAIFRLGYVVFNILFFVHTWGAWMNYVGEKGVNGWIALGFWLLQCLNLAFLNIMWFTKLTKGIIKALSSKKSKKE</sequence>
<keyword evidence="2 5" id="KW-0812">Transmembrane</keyword>
<evidence type="ECO:0000256" key="3">
    <source>
        <dbReference type="ARBA" id="ARBA00022989"/>
    </source>
</evidence>
<dbReference type="Proteomes" id="UP000006671">
    <property type="component" value="Unassembled WGS sequence"/>
</dbReference>
<dbReference type="PANTHER" id="PTHR13439">
    <property type="entry name" value="CT120 PROTEIN"/>
    <property type="match status" value="1"/>
</dbReference>
<evidence type="ECO:0000256" key="1">
    <source>
        <dbReference type="ARBA" id="ARBA00004141"/>
    </source>
</evidence>
<dbReference type="GO" id="GO:0005783">
    <property type="term" value="C:endoplasmic reticulum"/>
    <property type="evidence" value="ECO:0007669"/>
    <property type="project" value="TreeGrafter"/>
</dbReference>
<evidence type="ECO:0000256" key="5">
    <source>
        <dbReference type="PROSITE-ProRule" id="PRU00205"/>
    </source>
</evidence>
<dbReference type="PANTHER" id="PTHR13439:SF0">
    <property type="entry name" value="TOPOISOMERASE I DAMAGE AFFECTED PROTEIN 4"/>
    <property type="match status" value="1"/>
</dbReference>
<dbReference type="OMA" id="EMHKVEW"/>
<evidence type="ECO:0000256" key="4">
    <source>
        <dbReference type="ARBA" id="ARBA00023136"/>
    </source>
</evidence>
<feature type="domain" description="TLC" evidence="7">
    <location>
        <begin position="61"/>
        <end position="268"/>
    </location>
</feature>
<feature type="transmembrane region" description="Helical" evidence="6">
    <location>
        <begin position="198"/>
        <end position="223"/>
    </location>
</feature>
<dbReference type="OrthoDB" id="10266980at2759"/>
<feature type="transmembrane region" description="Helical" evidence="6">
    <location>
        <begin position="26"/>
        <end position="50"/>
    </location>
</feature>
<dbReference type="InParanoid" id="D2VI63"/>
<keyword evidence="3 6" id="KW-1133">Transmembrane helix</keyword>
<dbReference type="InterPro" id="IPR006634">
    <property type="entry name" value="TLC-dom"/>
</dbReference>
<keyword evidence="9" id="KW-1185">Reference proteome</keyword>
<dbReference type="GeneID" id="8853418"/>
<feature type="transmembrane region" description="Helical" evidence="6">
    <location>
        <begin position="70"/>
        <end position="89"/>
    </location>
</feature>